<dbReference type="GO" id="GO:0000049">
    <property type="term" value="F:tRNA binding"/>
    <property type="evidence" value="ECO:0007669"/>
    <property type="project" value="UniProtKB-KW"/>
</dbReference>
<name>A0A485B794_KLUCR</name>
<dbReference type="Pfam" id="PF01207">
    <property type="entry name" value="Dus"/>
    <property type="match status" value="1"/>
</dbReference>
<dbReference type="Proteomes" id="UP000401081">
    <property type="component" value="Unassembled WGS sequence"/>
</dbReference>
<evidence type="ECO:0000256" key="3">
    <source>
        <dbReference type="ARBA" id="ARBA00022884"/>
    </source>
</evidence>
<gene>
    <name evidence="5" type="ORF">NCTC12993_04258</name>
</gene>
<keyword evidence="1" id="KW-0820">tRNA-binding</keyword>
<dbReference type="Gene3D" id="3.20.20.70">
    <property type="entry name" value="Aldolase class I"/>
    <property type="match status" value="1"/>
</dbReference>
<dbReference type="SUPFAM" id="SSF51395">
    <property type="entry name" value="FMN-linked oxidoreductases"/>
    <property type="match status" value="1"/>
</dbReference>
<dbReference type="AlphaFoldDB" id="A0A485B794"/>
<evidence type="ECO:0000313" key="6">
    <source>
        <dbReference type="Proteomes" id="UP000401081"/>
    </source>
</evidence>
<dbReference type="InterPro" id="IPR004653">
    <property type="entry name" value="DusA"/>
</dbReference>
<evidence type="ECO:0000256" key="1">
    <source>
        <dbReference type="ARBA" id="ARBA00022555"/>
    </source>
</evidence>
<dbReference type="GO" id="GO:0017150">
    <property type="term" value="F:tRNA dihydrouridine synthase activity"/>
    <property type="evidence" value="ECO:0007669"/>
    <property type="project" value="InterPro"/>
</dbReference>
<reference evidence="5 6" key="1">
    <citation type="submission" date="2019-03" db="EMBL/GenBank/DDBJ databases">
        <authorList>
            <consortium name="Pathogen Informatics"/>
        </authorList>
    </citation>
    <scope>NUCLEOTIDE SEQUENCE [LARGE SCALE GENOMIC DNA]</scope>
    <source>
        <strain evidence="5 6">NCTC12993</strain>
    </source>
</reference>
<dbReference type="PANTHER" id="PTHR42907:SF1">
    <property type="entry name" value="FMN-LINKED OXIDOREDUCTASES SUPERFAMILY PROTEIN"/>
    <property type="match status" value="1"/>
</dbReference>
<keyword evidence="6" id="KW-1185">Reference proteome</keyword>
<evidence type="ECO:0000259" key="4">
    <source>
        <dbReference type="Pfam" id="PF01207"/>
    </source>
</evidence>
<keyword evidence="2" id="KW-0521">NADP</keyword>
<dbReference type="PANTHER" id="PTHR42907">
    <property type="entry name" value="FMN-LINKED OXIDOREDUCTASES SUPERFAMILY PROTEIN"/>
    <property type="match status" value="1"/>
</dbReference>
<proteinExistence type="predicted"/>
<evidence type="ECO:0000313" key="5">
    <source>
        <dbReference type="EMBL" id="VFS69094.1"/>
    </source>
</evidence>
<sequence length="159" mass="17948">MLDWTDRHCRYFLRLLSQHTLLYTENGDHRGDLFTVKATIWPTAKKSTGCPAAWRVAIRLSSRTVRSWRRRAAYDEINLNVWLPVLTAYRTACFGACLMGNAQFGGGLALKAMRDVVVDPVTVKTRIASMTRTATNSSAILSTRFPARRVRDVYAHPCA</sequence>
<evidence type="ECO:0000256" key="2">
    <source>
        <dbReference type="ARBA" id="ARBA00022857"/>
    </source>
</evidence>
<accession>A0A485B794</accession>
<protein>
    <submittedName>
        <fullName evidence="5">tRNA-dihydrouridine synthase A</fullName>
    </submittedName>
</protein>
<dbReference type="InterPro" id="IPR035587">
    <property type="entry name" value="DUS-like_FMN-bd"/>
</dbReference>
<keyword evidence="3" id="KW-0694">RNA-binding</keyword>
<organism evidence="5 6">
    <name type="scientific">Kluyvera cryocrescens</name>
    <name type="common">Kluyvera citrophila</name>
    <dbReference type="NCBI Taxonomy" id="580"/>
    <lineage>
        <taxon>Bacteria</taxon>
        <taxon>Pseudomonadati</taxon>
        <taxon>Pseudomonadota</taxon>
        <taxon>Gammaproteobacteria</taxon>
        <taxon>Enterobacterales</taxon>
        <taxon>Enterobacteriaceae</taxon>
        <taxon>Kluyvera</taxon>
    </lineage>
</organism>
<feature type="domain" description="DUS-like FMN-binding" evidence="4">
    <location>
        <begin position="1"/>
        <end position="128"/>
    </location>
</feature>
<dbReference type="EMBL" id="CAADJD010000020">
    <property type="protein sequence ID" value="VFS69094.1"/>
    <property type="molecule type" value="Genomic_DNA"/>
</dbReference>
<dbReference type="InterPro" id="IPR013785">
    <property type="entry name" value="Aldolase_TIM"/>
</dbReference>